<sequence>MIDAVQSAAGGMAAAQARFTEAAVQVARMRAGPSGTGQPTGPSPGTDLPTAARIELSQAAQEIAASRADFAANAAVARAADDTTRRLLDVRA</sequence>
<name>A0AA37MDI1_9HYPH</name>
<gene>
    <name evidence="2" type="ORF">NBEOAGPD_3657</name>
</gene>
<dbReference type="RefSeq" id="WP_238304269.1">
    <property type="nucleotide sequence ID" value="NZ_BPQM01000093.1"/>
</dbReference>
<dbReference type="AlphaFoldDB" id="A0AA37MDI1"/>
<dbReference type="Proteomes" id="UP001055108">
    <property type="component" value="Unassembled WGS sequence"/>
</dbReference>
<accession>A0AA37MDI1</accession>
<comment type="caution">
    <text evidence="2">The sequence shown here is derived from an EMBL/GenBank/DDBJ whole genome shotgun (WGS) entry which is preliminary data.</text>
</comment>
<reference evidence="2" key="2">
    <citation type="submission" date="2021-08" db="EMBL/GenBank/DDBJ databases">
        <authorList>
            <person name="Tani A."/>
            <person name="Ola A."/>
            <person name="Ogura Y."/>
            <person name="Katsura K."/>
            <person name="Hayashi T."/>
        </authorList>
    </citation>
    <scope>NUCLEOTIDE SEQUENCE</scope>
    <source>
        <strain evidence="2">NBRC 103626</strain>
    </source>
</reference>
<organism evidence="2 3">
    <name type="scientific">Methylobacterium gregans</name>
    <dbReference type="NCBI Taxonomy" id="374424"/>
    <lineage>
        <taxon>Bacteria</taxon>
        <taxon>Pseudomonadati</taxon>
        <taxon>Pseudomonadota</taxon>
        <taxon>Alphaproteobacteria</taxon>
        <taxon>Hyphomicrobiales</taxon>
        <taxon>Methylobacteriaceae</taxon>
        <taxon>Methylobacterium</taxon>
    </lineage>
</organism>
<feature type="compositionally biased region" description="Low complexity" evidence="1">
    <location>
        <begin position="32"/>
        <end position="46"/>
    </location>
</feature>
<reference evidence="2" key="1">
    <citation type="journal article" date="2016" name="Front. Microbiol.">
        <title>Genome Sequence of the Piezophilic, Mesophilic Sulfate-Reducing Bacterium Desulfovibrio indicus J2T.</title>
        <authorList>
            <person name="Cao J."/>
            <person name="Maignien L."/>
            <person name="Shao Z."/>
            <person name="Alain K."/>
            <person name="Jebbar M."/>
        </authorList>
    </citation>
    <scope>NUCLEOTIDE SEQUENCE</scope>
    <source>
        <strain evidence="2">NBRC 103626</strain>
    </source>
</reference>
<evidence type="ECO:0000256" key="1">
    <source>
        <dbReference type="SAM" id="MobiDB-lite"/>
    </source>
</evidence>
<dbReference type="EMBL" id="BPQM01000093">
    <property type="protein sequence ID" value="GJD80416.1"/>
    <property type="molecule type" value="Genomic_DNA"/>
</dbReference>
<proteinExistence type="predicted"/>
<evidence type="ECO:0000313" key="2">
    <source>
        <dbReference type="EMBL" id="GJD80416.1"/>
    </source>
</evidence>
<protein>
    <recommendedName>
        <fullName evidence="4">Flagellar basal-body/hook protein C-terminal domain-containing protein</fullName>
    </recommendedName>
</protein>
<feature type="region of interest" description="Disordered" evidence="1">
    <location>
        <begin position="25"/>
        <end position="48"/>
    </location>
</feature>
<evidence type="ECO:0000313" key="3">
    <source>
        <dbReference type="Proteomes" id="UP001055108"/>
    </source>
</evidence>
<keyword evidence="3" id="KW-1185">Reference proteome</keyword>
<evidence type="ECO:0008006" key="4">
    <source>
        <dbReference type="Google" id="ProtNLM"/>
    </source>
</evidence>